<dbReference type="EMBL" id="WKKI01000036">
    <property type="protein sequence ID" value="MRX73473.1"/>
    <property type="molecule type" value="Genomic_DNA"/>
</dbReference>
<reference evidence="1 2" key="1">
    <citation type="submission" date="2019-11" db="EMBL/GenBank/DDBJ databases">
        <title>Bacillus lacus genome.</title>
        <authorList>
            <person name="Allen C.J."/>
            <person name="Newman J.D."/>
        </authorList>
    </citation>
    <scope>NUCLEOTIDE SEQUENCE [LARGE SCALE GENOMIC DNA]</scope>
    <source>
        <strain evidence="1 2">KCTC 33946</strain>
    </source>
</reference>
<protein>
    <recommendedName>
        <fullName evidence="3">NAD(P)-dependent oxidoreductase</fullName>
    </recommendedName>
</protein>
<name>A0A7X2J119_9BACI</name>
<sequence>MESVLLYGAETYVGFLLAERLLEEGIHVAGIYLAPGLKEEQNMLEERMLMIGRNAGLARYDAGETNKIPAEKYDHIIDASLDPNSTNSQAVHAAGAIEAAAKHHLPYTLLSCSQLTFEDEPFFADRRYRHSEESLQQFHLAEKAVRESGLSRGYKIIRLPLLAGPWQSYSSKLSDLLMNDEHLSERVIKYLLPADQGAEAVFLLLNQKNQITTVTSKEWISGKRFSERKEKELYMVPADEEQKKKAVHSQREWLSKNRISFK</sequence>
<accession>A0A7X2J119</accession>
<evidence type="ECO:0008006" key="3">
    <source>
        <dbReference type="Google" id="ProtNLM"/>
    </source>
</evidence>
<dbReference type="Proteomes" id="UP000448867">
    <property type="component" value="Unassembled WGS sequence"/>
</dbReference>
<organism evidence="1 2">
    <name type="scientific">Metabacillus lacus</name>
    <dbReference type="NCBI Taxonomy" id="1983721"/>
    <lineage>
        <taxon>Bacteria</taxon>
        <taxon>Bacillati</taxon>
        <taxon>Bacillota</taxon>
        <taxon>Bacilli</taxon>
        <taxon>Bacillales</taxon>
        <taxon>Bacillaceae</taxon>
        <taxon>Metabacillus</taxon>
    </lineage>
</organism>
<dbReference type="RefSeq" id="WP_154308938.1">
    <property type="nucleotide sequence ID" value="NZ_WKKI01000036.1"/>
</dbReference>
<proteinExistence type="predicted"/>
<dbReference type="SUPFAM" id="SSF51735">
    <property type="entry name" value="NAD(P)-binding Rossmann-fold domains"/>
    <property type="match status" value="1"/>
</dbReference>
<dbReference type="OrthoDB" id="2938417at2"/>
<gene>
    <name evidence="1" type="ORF">GJU40_15120</name>
</gene>
<keyword evidence="2" id="KW-1185">Reference proteome</keyword>
<dbReference type="AlphaFoldDB" id="A0A7X2J119"/>
<comment type="caution">
    <text evidence="1">The sequence shown here is derived from an EMBL/GenBank/DDBJ whole genome shotgun (WGS) entry which is preliminary data.</text>
</comment>
<dbReference type="InterPro" id="IPR036291">
    <property type="entry name" value="NAD(P)-bd_dom_sf"/>
</dbReference>
<dbReference type="Gene3D" id="3.40.50.720">
    <property type="entry name" value="NAD(P)-binding Rossmann-like Domain"/>
    <property type="match status" value="1"/>
</dbReference>
<evidence type="ECO:0000313" key="2">
    <source>
        <dbReference type="Proteomes" id="UP000448867"/>
    </source>
</evidence>
<evidence type="ECO:0000313" key="1">
    <source>
        <dbReference type="EMBL" id="MRX73473.1"/>
    </source>
</evidence>